<proteinExistence type="predicted"/>
<feature type="non-terminal residue" evidence="1">
    <location>
        <position position="124"/>
    </location>
</feature>
<name>A0ACB8VG89_9TELE</name>
<dbReference type="Proteomes" id="UP000831701">
    <property type="component" value="Chromosome 22"/>
</dbReference>
<gene>
    <name evidence="1" type="ORF">L3Q82_019194</name>
</gene>
<keyword evidence="2" id="KW-1185">Reference proteome</keyword>
<protein>
    <submittedName>
        <fullName evidence="1">Uncharacterized protein</fullName>
    </submittedName>
</protein>
<comment type="caution">
    <text evidence="1">The sequence shown here is derived from an EMBL/GenBank/DDBJ whole genome shotgun (WGS) entry which is preliminary data.</text>
</comment>
<evidence type="ECO:0000313" key="2">
    <source>
        <dbReference type="Proteomes" id="UP000831701"/>
    </source>
</evidence>
<accession>A0ACB8VG89</accession>
<reference evidence="1" key="1">
    <citation type="submission" date="2022-04" db="EMBL/GenBank/DDBJ databases">
        <title>Jade perch genome.</title>
        <authorList>
            <person name="Chao B."/>
        </authorList>
    </citation>
    <scope>NUCLEOTIDE SEQUENCE</scope>
    <source>
        <strain evidence="1">CB-2022</strain>
    </source>
</reference>
<sequence>MRRRSTGKTIEEFVNWSEHNHLILNTTKTKEVIVDFRKRRRRRDQPTPISIRGTEVEVVSSHSCSHSISVPPAPSVYHTVVTSALFFAVVCWREGLRTADKNRLNKLIKKAGSVVGTELPLLPT</sequence>
<organism evidence="1 2">
    <name type="scientific">Scortum barcoo</name>
    <name type="common">barcoo grunter</name>
    <dbReference type="NCBI Taxonomy" id="214431"/>
    <lineage>
        <taxon>Eukaryota</taxon>
        <taxon>Metazoa</taxon>
        <taxon>Chordata</taxon>
        <taxon>Craniata</taxon>
        <taxon>Vertebrata</taxon>
        <taxon>Euteleostomi</taxon>
        <taxon>Actinopterygii</taxon>
        <taxon>Neopterygii</taxon>
        <taxon>Teleostei</taxon>
        <taxon>Neoteleostei</taxon>
        <taxon>Acanthomorphata</taxon>
        <taxon>Eupercaria</taxon>
        <taxon>Centrarchiformes</taxon>
        <taxon>Terapontoidei</taxon>
        <taxon>Terapontidae</taxon>
        <taxon>Scortum</taxon>
    </lineage>
</organism>
<dbReference type="EMBL" id="CM041552">
    <property type="protein sequence ID" value="KAI3354702.1"/>
    <property type="molecule type" value="Genomic_DNA"/>
</dbReference>
<evidence type="ECO:0000313" key="1">
    <source>
        <dbReference type="EMBL" id="KAI3354702.1"/>
    </source>
</evidence>